<dbReference type="Pfam" id="PF09719">
    <property type="entry name" value="C_GCAxxG_C_C"/>
    <property type="match status" value="1"/>
</dbReference>
<proteinExistence type="predicted"/>
<accession>A0A450WEZ7</accession>
<protein>
    <submittedName>
        <fullName evidence="1">C_GCAxxG_C_C family probable redox protein</fullName>
    </submittedName>
</protein>
<evidence type="ECO:0000313" key="1">
    <source>
        <dbReference type="EMBL" id="VFK15613.1"/>
    </source>
</evidence>
<name>A0A450WEZ7_9GAMM</name>
<dbReference type="EMBL" id="CAADFK010000081">
    <property type="protein sequence ID" value="VFK15613.1"/>
    <property type="molecule type" value="Genomic_DNA"/>
</dbReference>
<gene>
    <name evidence="1" type="ORF">BECKLPF1236B_GA0070989_10815</name>
</gene>
<reference evidence="1" key="1">
    <citation type="submission" date="2019-02" db="EMBL/GenBank/DDBJ databases">
        <authorList>
            <person name="Gruber-Vodicka R. H."/>
            <person name="Seah K. B. B."/>
        </authorList>
    </citation>
    <scope>NUCLEOTIDE SEQUENCE</scope>
    <source>
        <strain evidence="1">BECK_S313</strain>
    </source>
</reference>
<dbReference type="InterPro" id="IPR010181">
    <property type="entry name" value="CGCAxxGCC_motif"/>
</dbReference>
<sequence length="170" mass="18762">MEQKKQALAEEAYQKARQYEKDYGCCPQCVLVSVQETIGLVDDDTIKASHGLAGGGGLTGQGTCGALSGGLMALSAKRGRTRDHLDGNPLVSKLKGARFISNFKKCEELAEKFRQEFGGITCEQLQKEFTGRTFDLWDQKEYKAFKKARGEKCEHATGMVARWLVESMGE</sequence>
<dbReference type="AlphaFoldDB" id="A0A450WEZ7"/>
<organism evidence="1">
    <name type="scientific">Candidatus Kentrum sp. LPFa</name>
    <dbReference type="NCBI Taxonomy" id="2126335"/>
    <lineage>
        <taxon>Bacteria</taxon>
        <taxon>Pseudomonadati</taxon>
        <taxon>Pseudomonadota</taxon>
        <taxon>Gammaproteobacteria</taxon>
        <taxon>Candidatus Kentrum</taxon>
    </lineage>
</organism>